<dbReference type="Gene3D" id="3.30.710.10">
    <property type="entry name" value="Potassium Channel Kv1.1, Chain A"/>
    <property type="match status" value="1"/>
</dbReference>
<gene>
    <name evidence="2" type="ORF">PFISCL1PPCAC_20971</name>
</gene>
<dbReference type="PANTHER" id="PTHR47022">
    <property type="entry name" value="BTB AND MATH DOMAIN-CONTAINING PROTEIN 36-RELATED"/>
    <property type="match status" value="1"/>
</dbReference>
<dbReference type="Pfam" id="PF00651">
    <property type="entry name" value="BTB"/>
    <property type="match status" value="1"/>
</dbReference>
<dbReference type="SMART" id="SM00225">
    <property type="entry name" value="BTB"/>
    <property type="match status" value="1"/>
</dbReference>
<feature type="non-terminal residue" evidence="2">
    <location>
        <position position="109"/>
    </location>
</feature>
<accession>A0AAV5WCF1</accession>
<name>A0AAV5WCF1_9BILA</name>
<dbReference type="InterPro" id="IPR011333">
    <property type="entry name" value="SKP1/BTB/POZ_sf"/>
</dbReference>
<dbReference type="PROSITE" id="PS50097">
    <property type="entry name" value="BTB"/>
    <property type="match status" value="1"/>
</dbReference>
<evidence type="ECO:0000259" key="1">
    <source>
        <dbReference type="PROSITE" id="PS50097"/>
    </source>
</evidence>
<dbReference type="SUPFAM" id="SSF54695">
    <property type="entry name" value="POZ domain"/>
    <property type="match status" value="1"/>
</dbReference>
<comment type="caution">
    <text evidence="2">The sequence shown here is derived from an EMBL/GenBank/DDBJ whole genome shotgun (WGS) entry which is preliminary data.</text>
</comment>
<feature type="non-terminal residue" evidence="2">
    <location>
        <position position="1"/>
    </location>
</feature>
<reference evidence="2" key="1">
    <citation type="submission" date="2023-10" db="EMBL/GenBank/DDBJ databases">
        <title>Genome assembly of Pristionchus species.</title>
        <authorList>
            <person name="Yoshida K."/>
            <person name="Sommer R.J."/>
        </authorList>
    </citation>
    <scope>NUCLEOTIDE SEQUENCE</scope>
    <source>
        <strain evidence="2">RS5133</strain>
    </source>
</reference>
<keyword evidence="3" id="KW-1185">Reference proteome</keyword>
<sequence length="109" mass="12895">QILSVHSPVFQSMFYGEFVEKDKEEIKLKDVNYEEFIELLRVIYPSSKSINIDSYRHILELADRFEMKYASNLAETYLIKTEVFTTAAKLLLADKFKLNVLQVFCFHNF</sequence>
<dbReference type="AlphaFoldDB" id="A0AAV5WCF1"/>
<dbReference type="CDD" id="cd18186">
    <property type="entry name" value="BTB_POZ_ZBTB_KLHL-like"/>
    <property type="match status" value="1"/>
</dbReference>
<evidence type="ECO:0000313" key="3">
    <source>
        <dbReference type="Proteomes" id="UP001432322"/>
    </source>
</evidence>
<organism evidence="2 3">
    <name type="scientific">Pristionchus fissidentatus</name>
    <dbReference type="NCBI Taxonomy" id="1538716"/>
    <lineage>
        <taxon>Eukaryota</taxon>
        <taxon>Metazoa</taxon>
        <taxon>Ecdysozoa</taxon>
        <taxon>Nematoda</taxon>
        <taxon>Chromadorea</taxon>
        <taxon>Rhabditida</taxon>
        <taxon>Rhabditina</taxon>
        <taxon>Diplogasteromorpha</taxon>
        <taxon>Diplogasteroidea</taxon>
        <taxon>Neodiplogasteridae</taxon>
        <taxon>Pristionchus</taxon>
    </lineage>
</organism>
<feature type="domain" description="BTB" evidence="1">
    <location>
        <begin position="1"/>
        <end position="52"/>
    </location>
</feature>
<evidence type="ECO:0000313" key="2">
    <source>
        <dbReference type="EMBL" id="GMT29674.1"/>
    </source>
</evidence>
<dbReference type="EMBL" id="BTSY01000005">
    <property type="protein sequence ID" value="GMT29674.1"/>
    <property type="molecule type" value="Genomic_DNA"/>
</dbReference>
<proteinExistence type="predicted"/>
<dbReference type="Proteomes" id="UP001432322">
    <property type="component" value="Unassembled WGS sequence"/>
</dbReference>
<protein>
    <recommendedName>
        <fullName evidence="1">BTB domain-containing protein</fullName>
    </recommendedName>
</protein>
<dbReference type="InterPro" id="IPR000210">
    <property type="entry name" value="BTB/POZ_dom"/>
</dbReference>
<dbReference type="PANTHER" id="PTHR47022:SF1">
    <property type="entry name" value="BTB AND MATH DOMAIN-CONTAINING PROTEIN 36-RELATED"/>
    <property type="match status" value="1"/>
</dbReference>